<dbReference type="InterPro" id="IPR035979">
    <property type="entry name" value="RBD_domain_sf"/>
</dbReference>
<organism evidence="3">
    <name type="scientific">Oikopleura dioica</name>
    <name type="common">Tunicate</name>
    <dbReference type="NCBI Taxonomy" id="34765"/>
    <lineage>
        <taxon>Eukaryota</taxon>
        <taxon>Metazoa</taxon>
        <taxon>Chordata</taxon>
        <taxon>Tunicata</taxon>
        <taxon>Appendicularia</taxon>
        <taxon>Copelata</taxon>
        <taxon>Oikopleuridae</taxon>
        <taxon>Oikopleura</taxon>
    </lineage>
</organism>
<dbReference type="AlphaFoldDB" id="E4Z7A7"/>
<dbReference type="GO" id="GO:0003723">
    <property type="term" value="F:RNA binding"/>
    <property type="evidence" value="ECO:0007669"/>
    <property type="project" value="UniProtKB-UniRule"/>
</dbReference>
<dbReference type="SUPFAM" id="SSF54928">
    <property type="entry name" value="RNA-binding domain, RBD"/>
    <property type="match status" value="1"/>
</dbReference>
<dbReference type="PANTHER" id="PTHR15608">
    <property type="entry name" value="SPLICING FACTOR U2AF-ASSOCIATED PROTEIN 2"/>
    <property type="match status" value="1"/>
</dbReference>
<accession>E4Z7A7</accession>
<dbReference type="GO" id="GO:0005684">
    <property type="term" value="C:U2-type spliceosomal complex"/>
    <property type="evidence" value="ECO:0007669"/>
    <property type="project" value="TreeGrafter"/>
</dbReference>
<dbReference type="EMBL" id="FN658417">
    <property type="protein sequence ID" value="CBY43585.1"/>
    <property type="molecule type" value="Genomic_DNA"/>
</dbReference>
<feature type="domain" description="RRM" evidence="2">
    <location>
        <begin position="128"/>
        <end position="219"/>
    </location>
</feature>
<evidence type="ECO:0000313" key="3">
    <source>
        <dbReference type="EMBL" id="CBY43585.1"/>
    </source>
</evidence>
<protein>
    <recommendedName>
        <fullName evidence="2">RRM domain-containing protein</fullName>
    </recommendedName>
</protein>
<feature type="non-terminal residue" evidence="3">
    <location>
        <position position="1"/>
    </location>
</feature>
<dbReference type="Proteomes" id="UP000011014">
    <property type="component" value="Unassembled WGS sequence"/>
</dbReference>
<evidence type="ECO:0000256" key="1">
    <source>
        <dbReference type="PROSITE-ProRule" id="PRU00176"/>
    </source>
</evidence>
<dbReference type="PANTHER" id="PTHR15608:SF0">
    <property type="entry name" value="HIV TAT-SPECIFIC FACTOR 1"/>
    <property type="match status" value="1"/>
</dbReference>
<dbReference type="SMART" id="SM00360">
    <property type="entry name" value="RRM"/>
    <property type="match status" value="1"/>
</dbReference>
<dbReference type="InterPro" id="IPR034393">
    <property type="entry name" value="TatSF1-like"/>
</dbReference>
<dbReference type="GO" id="GO:0005686">
    <property type="term" value="C:U2 snRNP"/>
    <property type="evidence" value="ECO:0007669"/>
    <property type="project" value="TreeGrafter"/>
</dbReference>
<sequence>RHPPPESKPFKSSLFVLMSTNHGFVPFGCYEMPMDQLPVAYITPDQSTAITAPVFHHSPPLLAFPAEERTVYGLSGEYFSPNMFYHGGQGLIQGYGGQFYGPVIDHAGHDFEPLGQAENSFLPSDCSDCVFIEGLPNDVTKEALLSRFKQAGNIKVTKGVERVFLFLERKTKRKTGCATVTYFKSEDASCAIELFDRSEFDSTEHGSHPFIIKVRIATPEEKNPFAEKLRRENEAQHYKHEGLRQMRLQNQAARNFALQLHQQNSIKPPIYHQVLPSTIPSNSSPGQHYQHNIYKKRSPRNNNRAMACGASRQKINT</sequence>
<reference evidence="3" key="1">
    <citation type="journal article" date="2010" name="Science">
        <title>Plasticity of animal genome architecture unmasked by rapid evolution of a pelagic tunicate.</title>
        <authorList>
            <person name="Denoeud F."/>
            <person name="Henriet S."/>
            <person name="Mungpakdee S."/>
            <person name="Aury J.M."/>
            <person name="Da Silva C."/>
            <person name="Brinkmann H."/>
            <person name="Mikhaleva J."/>
            <person name="Olsen L.C."/>
            <person name="Jubin C."/>
            <person name="Canestro C."/>
            <person name="Bouquet J.M."/>
            <person name="Danks G."/>
            <person name="Poulain J."/>
            <person name="Campsteijn C."/>
            <person name="Adamski M."/>
            <person name="Cross I."/>
            <person name="Yadetie F."/>
            <person name="Muffato M."/>
            <person name="Louis A."/>
            <person name="Butcher S."/>
            <person name="Tsagkogeorga G."/>
            <person name="Konrad A."/>
            <person name="Singh S."/>
            <person name="Jensen M.F."/>
            <person name="Cong E.H."/>
            <person name="Eikeseth-Otteraa H."/>
            <person name="Noel B."/>
            <person name="Anthouard V."/>
            <person name="Porcel B.M."/>
            <person name="Kachouri-Lafond R."/>
            <person name="Nishino A."/>
            <person name="Ugolini M."/>
            <person name="Chourrout P."/>
            <person name="Nishida H."/>
            <person name="Aasland R."/>
            <person name="Huzurbazar S."/>
            <person name="Westhof E."/>
            <person name="Delsuc F."/>
            <person name="Lehrach H."/>
            <person name="Reinhardt R."/>
            <person name="Weissenbach J."/>
            <person name="Roy S.W."/>
            <person name="Artiguenave F."/>
            <person name="Postlethwait J.H."/>
            <person name="Manak J.R."/>
            <person name="Thompson E.M."/>
            <person name="Jaillon O."/>
            <person name="Du Pasquier L."/>
            <person name="Boudinot P."/>
            <person name="Liberles D.A."/>
            <person name="Volff J.N."/>
            <person name="Philippe H."/>
            <person name="Lenhard B."/>
            <person name="Roest Crollius H."/>
            <person name="Wincker P."/>
            <person name="Chourrout D."/>
        </authorList>
    </citation>
    <scope>NUCLEOTIDE SEQUENCE [LARGE SCALE GENOMIC DNA]</scope>
</reference>
<dbReference type="Gene3D" id="3.30.70.330">
    <property type="match status" value="1"/>
</dbReference>
<proteinExistence type="predicted"/>
<dbReference type="PROSITE" id="PS50102">
    <property type="entry name" value="RRM"/>
    <property type="match status" value="1"/>
</dbReference>
<dbReference type="InterPro" id="IPR012677">
    <property type="entry name" value="Nucleotide-bd_a/b_plait_sf"/>
</dbReference>
<gene>
    <name evidence="3" type="ORF">GSOID_T00028200001</name>
</gene>
<name>E4Z7A7_OIKDI</name>
<dbReference type="InterPro" id="IPR000504">
    <property type="entry name" value="RRM_dom"/>
</dbReference>
<keyword evidence="1" id="KW-0694">RNA-binding</keyword>
<evidence type="ECO:0000259" key="2">
    <source>
        <dbReference type="PROSITE" id="PS50102"/>
    </source>
</evidence>
<dbReference type="Pfam" id="PF00076">
    <property type="entry name" value="RRM_1"/>
    <property type="match status" value="1"/>
</dbReference>